<evidence type="ECO:0000313" key="2">
    <source>
        <dbReference type="Proteomes" id="UP000275846"/>
    </source>
</evidence>
<sequence length="75" mass="8501">MCRLRVVGAVSRTYQAGNGLFGTRPYEMATEGRSAWTRDEYICESTNRDKSSLTQGHDRPPWLHCTLSPPPFRIA</sequence>
<gene>
    <name evidence="1" type="ORF">SSLN_LOCUS20084</name>
</gene>
<accession>A0A183TUD6</accession>
<dbReference type="WBParaSite" id="SSLN_0002082801-mRNA-1">
    <property type="protein sequence ID" value="SSLN_0002082801-mRNA-1"/>
    <property type="gene ID" value="SSLN_0002082801"/>
</dbReference>
<proteinExistence type="predicted"/>
<evidence type="ECO:0000313" key="1">
    <source>
        <dbReference type="EMBL" id="VDM06470.1"/>
    </source>
</evidence>
<dbReference type="EMBL" id="UYSU01052403">
    <property type="protein sequence ID" value="VDM06470.1"/>
    <property type="molecule type" value="Genomic_DNA"/>
</dbReference>
<organism evidence="3">
    <name type="scientific">Schistocephalus solidus</name>
    <name type="common">Tapeworm</name>
    <dbReference type="NCBI Taxonomy" id="70667"/>
    <lineage>
        <taxon>Eukaryota</taxon>
        <taxon>Metazoa</taxon>
        <taxon>Spiralia</taxon>
        <taxon>Lophotrochozoa</taxon>
        <taxon>Platyhelminthes</taxon>
        <taxon>Cestoda</taxon>
        <taxon>Eucestoda</taxon>
        <taxon>Diphyllobothriidea</taxon>
        <taxon>Diphyllobothriidae</taxon>
        <taxon>Schistocephalus</taxon>
    </lineage>
</organism>
<reference evidence="1 2" key="2">
    <citation type="submission" date="2018-11" db="EMBL/GenBank/DDBJ databases">
        <authorList>
            <consortium name="Pathogen Informatics"/>
        </authorList>
    </citation>
    <scope>NUCLEOTIDE SEQUENCE [LARGE SCALE GENOMIC DNA]</scope>
    <source>
        <strain evidence="1 2">NST_G2</strain>
    </source>
</reference>
<keyword evidence="2" id="KW-1185">Reference proteome</keyword>
<name>A0A183TUD6_SCHSO</name>
<reference evidence="3" key="1">
    <citation type="submission" date="2016-06" db="UniProtKB">
        <authorList>
            <consortium name="WormBaseParasite"/>
        </authorList>
    </citation>
    <scope>IDENTIFICATION</scope>
</reference>
<evidence type="ECO:0000313" key="3">
    <source>
        <dbReference type="WBParaSite" id="SSLN_0002082801-mRNA-1"/>
    </source>
</evidence>
<dbReference type="AlphaFoldDB" id="A0A183TUD6"/>
<protein>
    <submittedName>
        <fullName evidence="1 3">Uncharacterized protein</fullName>
    </submittedName>
</protein>
<dbReference type="Proteomes" id="UP000275846">
    <property type="component" value="Unassembled WGS sequence"/>
</dbReference>